<dbReference type="PRINTS" id="PR00412">
    <property type="entry name" value="EPOXHYDRLASE"/>
</dbReference>
<dbReference type="Proteomes" id="UP000196386">
    <property type="component" value="Unassembled WGS sequence"/>
</dbReference>
<sequence length="276" mass="30396">METIMFFIRTNDQVKIAVYDLNPCGSETILLIHGWPLSHQIFEYQESLLTANGFRVVSMDLRGFGASDAPACGYGYDRMADDIYTVVRALNLRCFTLVGFSMGGGIVTRYMGRYNGYGVKRLVLLGAASPRFTQCSDFPYGVTREAVDAWISQASTDRAQLCEQFGSMLFASPQSSAIVDWLRMLSLGASGIATIQTACALRDEDCRADLSKICVPTGIFHGRQDAVVPFELATVQQSCIPGAQLFAFENSGHAVFYDELCSFNQQLLAFLRTPVC</sequence>
<comment type="caution">
    <text evidence="3">The sequence shown here is derived from an EMBL/GenBank/DDBJ whole genome shotgun (WGS) entry which is preliminary data.</text>
</comment>
<dbReference type="Pfam" id="PF00561">
    <property type="entry name" value="Abhydrolase_1"/>
    <property type="match status" value="1"/>
</dbReference>
<name>A0A1Y4MHZ2_9FIRM</name>
<feature type="domain" description="AB hydrolase-1" evidence="2">
    <location>
        <begin position="28"/>
        <end position="259"/>
    </location>
</feature>
<proteinExistence type="predicted"/>
<dbReference type="AlphaFoldDB" id="A0A1Y4MHZ2"/>
<dbReference type="SUPFAM" id="SSF53474">
    <property type="entry name" value="alpha/beta-Hydrolases"/>
    <property type="match status" value="1"/>
</dbReference>
<dbReference type="InterPro" id="IPR000073">
    <property type="entry name" value="AB_hydrolase_1"/>
</dbReference>
<dbReference type="PANTHER" id="PTHR43798">
    <property type="entry name" value="MONOACYLGLYCEROL LIPASE"/>
    <property type="match status" value="1"/>
</dbReference>
<dbReference type="EMBL" id="NFKP01000028">
    <property type="protein sequence ID" value="OUP67709.1"/>
    <property type="molecule type" value="Genomic_DNA"/>
</dbReference>
<dbReference type="GO" id="GO:0016020">
    <property type="term" value="C:membrane"/>
    <property type="evidence" value="ECO:0007669"/>
    <property type="project" value="TreeGrafter"/>
</dbReference>
<dbReference type="PRINTS" id="PR00111">
    <property type="entry name" value="ABHYDROLASE"/>
</dbReference>
<gene>
    <name evidence="3" type="ORF">B5F11_16905</name>
</gene>
<dbReference type="InterPro" id="IPR000639">
    <property type="entry name" value="Epox_hydrolase-like"/>
</dbReference>
<evidence type="ECO:0000313" key="4">
    <source>
        <dbReference type="Proteomes" id="UP000196386"/>
    </source>
</evidence>
<dbReference type="InterPro" id="IPR029058">
    <property type="entry name" value="AB_hydrolase_fold"/>
</dbReference>
<dbReference type="GO" id="GO:0016787">
    <property type="term" value="F:hydrolase activity"/>
    <property type="evidence" value="ECO:0007669"/>
    <property type="project" value="UniProtKB-KW"/>
</dbReference>
<dbReference type="InterPro" id="IPR050266">
    <property type="entry name" value="AB_hydrolase_sf"/>
</dbReference>
<reference evidence="4" key="1">
    <citation type="submission" date="2017-04" db="EMBL/GenBank/DDBJ databases">
        <title>Function of individual gut microbiota members based on whole genome sequencing of pure cultures obtained from chicken caecum.</title>
        <authorList>
            <person name="Medvecky M."/>
            <person name="Cejkova D."/>
            <person name="Polansky O."/>
            <person name="Karasova D."/>
            <person name="Kubasova T."/>
            <person name="Cizek A."/>
            <person name="Rychlik I."/>
        </authorList>
    </citation>
    <scope>NUCLEOTIDE SEQUENCE [LARGE SCALE GENOMIC DNA]</scope>
    <source>
        <strain evidence="4">An175</strain>
    </source>
</reference>
<evidence type="ECO:0000313" key="3">
    <source>
        <dbReference type="EMBL" id="OUP67709.1"/>
    </source>
</evidence>
<dbReference type="RefSeq" id="WP_082425517.1">
    <property type="nucleotide sequence ID" value="NZ_NFKP01000028.1"/>
</dbReference>
<organism evidence="3 4">
    <name type="scientific">Anaerotruncus colihominis</name>
    <dbReference type="NCBI Taxonomy" id="169435"/>
    <lineage>
        <taxon>Bacteria</taxon>
        <taxon>Bacillati</taxon>
        <taxon>Bacillota</taxon>
        <taxon>Clostridia</taxon>
        <taxon>Eubacteriales</taxon>
        <taxon>Oscillospiraceae</taxon>
        <taxon>Anaerotruncus</taxon>
    </lineage>
</organism>
<dbReference type="Gene3D" id="3.40.50.1820">
    <property type="entry name" value="alpha/beta hydrolase"/>
    <property type="match status" value="1"/>
</dbReference>
<dbReference type="PANTHER" id="PTHR43798:SF31">
    <property type="entry name" value="AB HYDROLASE SUPERFAMILY PROTEIN YCLE"/>
    <property type="match status" value="1"/>
</dbReference>
<dbReference type="OrthoDB" id="9773293at2"/>
<accession>A0A1Y4MHZ2</accession>
<evidence type="ECO:0000259" key="2">
    <source>
        <dbReference type="Pfam" id="PF00561"/>
    </source>
</evidence>
<evidence type="ECO:0000256" key="1">
    <source>
        <dbReference type="ARBA" id="ARBA00022801"/>
    </source>
</evidence>
<protein>
    <submittedName>
        <fullName evidence="3">Alpha/beta hydrolase</fullName>
    </submittedName>
</protein>
<keyword evidence="1 3" id="KW-0378">Hydrolase</keyword>